<dbReference type="Gene3D" id="3.80.10.10">
    <property type="entry name" value="Ribonuclease Inhibitor"/>
    <property type="match status" value="1"/>
</dbReference>
<accession>A0A836BAN7</accession>
<dbReference type="GO" id="GO:0005930">
    <property type="term" value="C:axoneme"/>
    <property type="evidence" value="ECO:0007669"/>
    <property type="project" value="UniProtKB-SubCell"/>
</dbReference>
<feature type="region of interest" description="Disordered" evidence="3">
    <location>
        <begin position="559"/>
        <end position="582"/>
    </location>
</feature>
<evidence type="ECO:0000256" key="1">
    <source>
        <dbReference type="ARBA" id="ARBA00004430"/>
    </source>
</evidence>
<dbReference type="PANTHER" id="PTHR24111:SF0">
    <property type="entry name" value="LEUCINE-RICH REPEAT-CONTAINING PROTEIN"/>
    <property type="match status" value="1"/>
</dbReference>
<feature type="region of interest" description="Disordered" evidence="3">
    <location>
        <begin position="1"/>
        <end position="24"/>
    </location>
</feature>
<proteinExistence type="predicted"/>
<keyword evidence="2" id="KW-0677">Repeat</keyword>
<dbReference type="EMBL" id="JAEHOD010000004">
    <property type="protein sequence ID" value="KAG2452827.1"/>
    <property type="molecule type" value="Genomic_DNA"/>
</dbReference>
<dbReference type="InterPro" id="IPR032675">
    <property type="entry name" value="LRR_dom_sf"/>
</dbReference>
<dbReference type="Proteomes" id="UP000613740">
    <property type="component" value="Unassembled WGS sequence"/>
</dbReference>
<protein>
    <recommendedName>
        <fullName evidence="6">EF-hand domain-containing protein</fullName>
    </recommendedName>
</protein>
<keyword evidence="5" id="KW-1185">Reference proteome</keyword>
<evidence type="ECO:0000313" key="5">
    <source>
        <dbReference type="Proteomes" id="UP000613740"/>
    </source>
</evidence>
<gene>
    <name evidence="4" type="ORF">HYH02_002173</name>
</gene>
<dbReference type="OrthoDB" id="120976at2759"/>
<dbReference type="SUPFAM" id="SSF52047">
    <property type="entry name" value="RNI-like"/>
    <property type="match status" value="1"/>
</dbReference>
<evidence type="ECO:0000313" key="4">
    <source>
        <dbReference type="EMBL" id="KAG2452827.1"/>
    </source>
</evidence>
<name>A0A836BAN7_9CHLO</name>
<feature type="compositionally biased region" description="Low complexity" evidence="3">
    <location>
        <begin position="559"/>
        <end position="572"/>
    </location>
</feature>
<dbReference type="AlphaFoldDB" id="A0A836BAN7"/>
<reference evidence="4" key="1">
    <citation type="journal article" date="2020" name="bioRxiv">
        <title>Comparative genomics of Chlamydomonas.</title>
        <authorList>
            <person name="Craig R.J."/>
            <person name="Hasan A.R."/>
            <person name="Ness R.W."/>
            <person name="Keightley P.D."/>
        </authorList>
    </citation>
    <scope>NUCLEOTIDE SEQUENCE</scope>
    <source>
        <strain evidence="4">CCAP 11/173</strain>
    </source>
</reference>
<comment type="subcellular location">
    <subcellularLocation>
        <location evidence="1">Cytoplasm</location>
        <location evidence="1">Cytoskeleton</location>
        <location evidence="1">Cilium axoneme</location>
    </subcellularLocation>
</comment>
<dbReference type="PANTHER" id="PTHR24111">
    <property type="entry name" value="LEUCINE-RICH REPEAT-CONTAINING PROTEIN 34"/>
    <property type="match status" value="1"/>
</dbReference>
<dbReference type="InterPro" id="IPR052201">
    <property type="entry name" value="LRR-containing_regulator"/>
</dbReference>
<evidence type="ECO:0008006" key="6">
    <source>
        <dbReference type="Google" id="ProtNLM"/>
    </source>
</evidence>
<organism evidence="4 5">
    <name type="scientific">Chlamydomonas schloesseri</name>
    <dbReference type="NCBI Taxonomy" id="2026947"/>
    <lineage>
        <taxon>Eukaryota</taxon>
        <taxon>Viridiplantae</taxon>
        <taxon>Chlorophyta</taxon>
        <taxon>core chlorophytes</taxon>
        <taxon>Chlorophyceae</taxon>
        <taxon>CS clade</taxon>
        <taxon>Chlamydomonadales</taxon>
        <taxon>Chlamydomonadaceae</taxon>
        <taxon>Chlamydomonas</taxon>
    </lineage>
</organism>
<evidence type="ECO:0000256" key="3">
    <source>
        <dbReference type="SAM" id="MobiDB-lite"/>
    </source>
</evidence>
<sequence>MEVDGFAPAHAAEPEPEPPALPPAKRLSVRPRYLSHGWNQPPGNLLTIYIEACERHKVPANSAVISQLQRRVRLMQAGPWQRVAPSGNEADALLGATGASAFNNKNNLGSPHSRLGAAAAAAGDPILGQQSSYLSAASATAAEALSRPQTALTLAATTQDLLDLVVGHVYPLTLSASLRPATANGTNGGAPASTSENHAATVSAAVIALAAGGPDGQALYAAHAVAAVCSLLDPRTPWESQLAAAGLAADTRVVTESDFHRLAEAAAAGLTTGELRQAVLEVLGRPVGHGTLDVEGLAGALFDYLDVCAEGFIPASELRCVVAAFSPSAAVDMYGLLSQHPQLGRPAAAPVAREEFVSVLAALAPGLVPAGSSAGRIRDKAEIIVNSLIDAKIREPFGYDFSRCYLGPRGLLPVLDALSSDSSFVSLSLAHCGLGCSSVERLVDWLAGHPALTSLDLTNNLIADRGGLALARLLQTNTRIVQLGIGNTMLLPPRSSRTHHDQLGPSPCEDAGPVLTALTANCAAHRSSPAEIVRALRQHGPELRAMCYSLLARPVSSSSNATRNNASAANGHGPAGGNGGSELMAADGRVPLSDLREALSEVTAEWGFTPDALEEVLSHERLLGTATAGRTADASGRLGVTYDELMHFLSSDDQVVRVSRAFRNHLAEAKQLFFRLAPEPATAAAVAPAGVAGPRTALSTVRQALVEAAAAPGSGWDVSEADLEAVLSPALLRQHWRAAATGYGGAPAAAPLGGVLTAAGLPVGADGLVVPEWRGTAAVAAAGAGFGAGAPGFGRADGEWAEEGAPVPAPVAQQGVAAAAAAADMLISWPELANTLLYLFNR</sequence>
<comment type="caution">
    <text evidence="4">The sequence shown here is derived from an EMBL/GenBank/DDBJ whole genome shotgun (WGS) entry which is preliminary data.</text>
</comment>
<evidence type="ECO:0000256" key="2">
    <source>
        <dbReference type="ARBA" id="ARBA00022737"/>
    </source>
</evidence>